<dbReference type="RefSeq" id="WP_012303816.1">
    <property type="nucleotide sequence ID" value="NZ_CP009792.1"/>
</dbReference>
<proteinExistence type="predicted"/>
<name>A0A0H3B1A7_YERPY</name>
<dbReference type="Pfam" id="PF13262">
    <property type="entry name" value="DUF4054"/>
    <property type="match status" value="1"/>
</dbReference>
<evidence type="ECO:0000313" key="1">
    <source>
        <dbReference type="EMBL" id="ACA67527.1"/>
    </source>
</evidence>
<dbReference type="InterPro" id="IPR025127">
    <property type="entry name" value="DUF4054"/>
</dbReference>
<gene>
    <name evidence="1" type="ordered locus">YPK_1229</name>
</gene>
<dbReference type="AlphaFoldDB" id="A0A0H3B1A7"/>
<dbReference type="KEGG" id="ypy:YPK_1229"/>
<evidence type="ECO:0008006" key="2">
    <source>
        <dbReference type="Google" id="ProtNLM"/>
    </source>
</evidence>
<reference evidence="1" key="1">
    <citation type="submission" date="2008-02" db="EMBL/GenBank/DDBJ databases">
        <title>Complete sequence of Yersinia pseudotuberculosis YPIII.</title>
        <authorList>
            <consortium name="US DOE Joint Genome Institute"/>
            <person name="Challacombe J.F."/>
            <person name="Bruce D."/>
            <person name="Detter J.C."/>
            <person name="Green L."/>
            <person name="Land M."/>
            <person name="Munk C."/>
            <person name="Lindler L.E."/>
            <person name="Nikolich M.P."/>
            <person name="Brettin T."/>
        </authorList>
    </citation>
    <scope>NUCLEOTIDE SEQUENCE</scope>
    <source>
        <strain evidence="1">YPIII</strain>
    </source>
</reference>
<dbReference type="PATRIC" id="fig|502800.11.peg.1864"/>
<dbReference type="EMBL" id="CP000950">
    <property type="protein sequence ID" value="ACA67527.1"/>
    <property type="molecule type" value="Genomic_DNA"/>
</dbReference>
<protein>
    <recommendedName>
        <fullName evidence="2">Bacteriophage protein</fullName>
    </recommendedName>
</protein>
<organism evidence="1">
    <name type="scientific">Yersinia pseudotuberculosis serotype O:3 (strain YPIII)</name>
    <dbReference type="NCBI Taxonomy" id="502800"/>
    <lineage>
        <taxon>Bacteria</taxon>
        <taxon>Pseudomonadati</taxon>
        <taxon>Pseudomonadota</taxon>
        <taxon>Gammaproteobacteria</taxon>
        <taxon>Enterobacterales</taxon>
        <taxon>Yersiniaceae</taxon>
        <taxon>Yersinia</taxon>
    </lineage>
</organism>
<sequence>MTIDISVVEFRERFPAMNDVIVFPDSLILHQSAMAQCFISVGPTLRGDCYQMAIYLMTAHLVWSDYLIRQGQTTAGMVTGATVSKVSVSITPPPSGSAWQFWLSTSPYGLQLWAFLNIKSAGGAYVGGLPERTAFRKVGGVFW</sequence>
<accession>A0A0H3B1A7</accession>